<dbReference type="InterPro" id="IPR036412">
    <property type="entry name" value="HAD-like_sf"/>
</dbReference>
<dbReference type="Gene3D" id="3.40.50.1000">
    <property type="entry name" value="HAD superfamily/HAD-like"/>
    <property type="match status" value="1"/>
</dbReference>
<dbReference type="InterPro" id="IPR023198">
    <property type="entry name" value="PGP-like_dom2"/>
</dbReference>
<dbReference type="EMBL" id="JARWBG010000003">
    <property type="protein sequence ID" value="MDH2387957.1"/>
    <property type="molecule type" value="Genomic_DNA"/>
</dbReference>
<reference evidence="2 3" key="1">
    <citation type="submission" date="2023-04" db="EMBL/GenBank/DDBJ databases">
        <title>Streptomyces chengmaiensis sp. nov. isolated from the stem of mangrove plant in Hainan.</title>
        <authorList>
            <person name="Huang X."/>
            <person name="Zhou S."/>
            <person name="Chu X."/>
            <person name="Xie Y."/>
            <person name="Lin Y."/>
        </authorList>
    </citation>
    <scope>NUCLEOTIDE SEQUENCE [LARGE SCALE GENOMIC DNA]</scope>
    <source>
        <strain evidence="2 3">HNM0663</strain>
    </source>
</reference>
<evidence type="ECO:0000313" key="2">
    <source>
        <dbReference type="EMBL" id="MDH2387957.1"/>
    </source>
</evidence>
<dbReference type="SFLD" id="SFLDG01129">
    <property type="entry name" value="C1.5:_HAD__Beta-PGM__Phosphata"/>
    <property type="match status" value="1"/>
</dbReference>
<gene>
    <name evidence="2" type="ORF">QCN29_03965</name>
</gene>
<evidence type="ECO:0000313" key="3">
    <source>
        <dbReference type="Proteomes" id="UP001223144"/>
    </source>
</evidence>
<proteinExistence type="predicted"/>
<comment type="caution">
    <text evidence="2">The sequence shown here is derived from an EMBL/GenBank/DDBJ whole genome shotgun (WGS) entry which is preliminary data.</text>
</comment>
<protein>
    <submittedName>
        <fullName evidence="2">HAD-IA family hydrolase</fullName>
    </submittedName>
</protein>
<dbReference type="NCBIfam" id="TIGR01509">
    <property type="entry name" value="HAD-SF-IA-v3"/>
    <property type="match status" value="1"/>
</dbReference>
<accession>A0ABT6HGR9</accession>
<dbReference type="InterPro" id="IPR051806">
    <property type="entry name" value="HAD-like_SPP"/>
</dbReference>
<dbReference type="Gene3D" id="1.10.150.240">
    <property type="entry name" value="Putative phosphatase, domain 2"/>
    <property type="match status" value="1"/>
</dbReference>
<organism evidence="2 3">
    <name type="scientific">Streptomyces chengmaiensis</name>
    <dbReference type="NCBI Taxonomy" id="3040919"/>
    <lineage>
        <taxon>Bacteria</taxon>
        <taxon>Bacillati</taxon>
        <taxon>Actinomycetota</taxon>
        <taxon>Actinomycetes</taxon>
        <taxon>Kitasatosporales</taxon>
        <taxon>Streptomycetaceae</taxon>
        <taxon>Streptomyces</taxon>
    </lineage>
</organism>
<keyword evidence="2" id="KW-0378">Hydrolase</keyword>
<dbReference type="GO" id="GO:0016787">
    <property type="term" value="F:hydrolase activity"/>
    <property type="evidence" value="ECO:0007669"/>
    <property type="project" value="UniProtKB-KW"/>
</dbReference>
<dbReference type="InterPro" id="IPR023214">
    <property type="entry name" value="HAD_sf"/>
</dbReference>
<evidence type="ECO:0000256" key="1">
    <source>
        <dbReference type="SAM" id="MobiDB-lite"/>
    </source>
</evidence>
<keyword evidence="3" id="KW-1185">Reference proteome</keyword>
<dbReference type="Proteomes" id="UP001223144">
    <property type="component" value="Unassembled WGS sequence"/>
</dbReference>
<dbReference type="PANTHER" id="PTHR43481:SF4">
    <property type="entry name" value="GLYCEROL-1-PHOSPHATE PHOSPHOHYDROLASE 1-RELATED"/>
    <property type="match status" value="1"/>
</dbReference>
<feature type="region of interest" description="Disordered" evidence="1">
    <location>
        <begin position="1"/>
        <end position="22"/>
    </location>
</feature>
<dbReference type="SFLD" id="SFLDS00003">
    <property type="entry name" value="Haloacid_Dehalogenase"/>
    <property type="match status" value="1"/>
</dbReference>
<dbReference type="PANTHER" id="PTHR43481">
    <property type="entry name" value="FRUCTOSE-1-PHOSPHATE PHOSPHATASE"/>
    <property type="match status" value="1"/>
</dbReference>
<sequence>MERSTGAGTHEQATVEPPGPRPLHAAVFDADGVLIDSAGVHAAAWKRAFDACLHALADRDSPQGRPFDEDDEYRRLVDGRSRVEGARSFLTSRGLYLPLGAPDDPPGCNTVWAVAARKDQMFVAALRERPVRVFPEVPEVLHALRRARVACAAASASRHAGELLAAAGIADLLDAVVDGTEVARLRLASKPDPALFLETAHRLAAPPSATALVEDAAVGVQAARRGGFALVVGVNRAGSRAGADRLRASGADTVVEDLTGLPGRIRRGSEL</sequence>
<dbReference type="InterPro" id="IPR006439">
    <property type="entry name" value="HAD-SF_hydro_IA"/>
</dbReference>
<dbReference type="SUPFAM" id="SSF56784">
    <property type="entry name" value="HAD-like"/>
    <property type="match status" value="1"/>
</dbReference>
<dbReference type="RefSeq" id="WP_279926264.1">
    <property type="nucleotide sequence ID" value="NZ_JARWBG010000003.1"/>
</dbReference>
<name>A0ABT6HGR9_9ACTN</name>
<dbReference type="Pfam" id="PF00702">
    <property type="entry name" value="Hydrolase"/>
    <property type="match status" value="1"/>
</dbReference>